<evidence type="ECO:0000313" key="15">
    <source>
        <dbReference type="Proteomes" id="UP000193870"/>
    </source>
</evidence>
<comment type="subcellular location">
    <subcellularLocation>
        <location evidence="1">Bacterial flagellum basal body</location>
    </subcellularLocation>
    <subcellularLocation>
        <location evidence="2">Cell membrane</location>
        <topology evidence="2">Peripheral membrane protein</topology>
        <orientation evidence="2">Cytoplasmic side</orientation>
    </subcellularLocation>
</comment>
<dbReference type="GO" id="GO:0009425">
    <property type="term" value="C:bacterial-type flagellum basal body"/>
    <property type="evidence" value="ECO:0007669"/>
    <property type="project" value="UniProtKB-SubCell"/>
</dbReference>
<dbReference type="InterPro" id="IPR011002">
    <property type="entry name" value="FliG_a-hlx"/>
</dbReference>
<evidence type="ECO:0000256" key="7">
    <source>
        <dbReference type="ARBA" id="ARBA00022779"/>
    </source>
</evidence>
<evidence type="ECO:0000256" key="4">
    <source>
        <dbReference type="ARBA" id="ARBA00021870"/>
    </source>
</evidence>
<dbReference type="Proteomes" id="UP000193870">
    <property type="component" value="Unassembled WGS sequence"/>
</dbReference>
<keyword evidence="6" id="KW-0145">Chemotaxis</keyword>
<comment type="similarity">
    <text evidence="3">Belongs to the FliG family.</text>
</comment>
<evidence type="ECO:0000313" key="14">
    <source>
        <dbReference type="EMBL" id="SLN14867.1"/>
    </source>
</evidence>
<evidence type="ECO:0000256" key="1">
    <source>
        <dbReference type="ARBA" id="ARBA00004117"/>
    </source>
</evidence>
<keyword evidence="5" id="KW-1003">Cell membrane</keyword>
<proteinExistence type="inferred from homology"/>
<dbReference type="AlphaFoldDB" id="A0A1Y5RHL9"/>
<dbReference type="PRINTS" id="PR00954">
    <property type="entry name" value="FLGMOTORFLIG"/>
</dbReference>
<dbReference type="SUPFAM" id="SSF48029">
    <property type="entry name" value="FliG"/>
    <property type="match status" value="2"/>
</dbReference>
<reference evidence="14 15" key="1">
    <citation type="submission" date="2017-03" db="EMBL/GenBank/DDBJ databases">
        <authorList>
            <person name="Afonso C.L."/>
            <person name="Miller P.J."/>
            <person name="Scott M.A."/>
            <person name="Spackman E."/>
            <person name="Goraichik I."/>
            <person name="Dimitrov K.M."/>
            <person name="Suarez D.L."/>
            <person name="Swayne D.E."/>
        </authorList>
    </citation>
    <scope>NUCLEOTIDE SEQUENCE [LARGE SCALE GENOMIC DNA]</scope>
    <source>
        <strain evidence="14 15">CECT 7066</strain>
    </source>
</reference>
<keyword evidence="7" id="KW-0283">Flagellar rotation</keyword>
<dbReference type="Pfam" id="PF01706">
    <property type="entry name" value="FliG_C"/>
    <property type="match status" value="1"/>
</dbReference>
<keyword evidence="14" id="KW-0969">Cilium</keyword>
<evidence type="ECO:0000256" key="5">
    <source>
        <dbReference type="ARBA" id="ARBA00022475"/>
    </source>
</evidence>
<keyword evidence="14" id="KW-0966">Cell projection</keyword>
<dbReference type="InterPro" id="IPR032779">
    <property type="entry name" value="FliG_M"/>
</dbReference>
<protein>
    <recommendedName>
        <fullName evidence="4">Flagellar motor switch protein FliG</fullName>
    </recommendedName>
</protein>
<dbReference type="Pfam" id="PF14841">
    <property type="entry name" value="FliG_M"/>
    <property type="match status" value="1"/>
</dbReference>
<accession>A0A1Y5RHL9</accession>
<dbReference type="RefSeq" id="WP_085852327.1">
    <property type="nucleotide sequence ID" value="NZ_FOPF01000001.1"/>
</dbReference>
<name>A0A1Y5RHL9_9RHOB</name>
<dbReference type="GO" id="GO:0005886">
    <property type="term" value="C:plasma membrane"/>
    <property type="evidence" value="ECO:0007669"/>
    <property type="project" value="UniProtKB-SubCell"/>
</dbReference>
<evidence type="ECO:0000256" key="9">
    <source>
        <dbReference type="ARBA" id="ARBA00023143"/>
    </source>
</evidence>
<sequence>MITALATQEEDFAPQLGGSGAPRSLSRREKAAVVVRLLLAEGVKLPLMSLPPALQAELISQMSRMRFIDRQTLREVAEEFATELDGIGLAFPGGVDGALKALEGAISADVIAKMRAQSGAFWGEDPWETISRFDVPKLVELMQRESPEIGAVILSKLNVSTAAEVLGKLTGPEARRLTIAVSDTADVMPDTVRCIGAALAAQLQAEPPRAFTAASVERIGAILDVSPAPTREDVLAGLDEEDREFADQVRAAIFTFVDIPERVDPKDVAAIAKAVEQASLVAALAGAAGDPKMAVASDFILSKLPGRLADTIRAEVAEFGPITDADSETAQIAVVRAIRTLADSGGIKLATAAE</sequence>
<evidence type="ECO:0000259" key="11">
    <source>
        <dbReference type="Pfam" id="PF01706"/>
    </source>
</evidence>
<keyword evidence="9" id="KW-0975">Bacterial flagellum</keyword>
<evidence type="ECO:0000259" key="12">
    <source>
        <dbReference type="Pfam" id="PF14841"/>
    </source>
</evidence>
<organism evidence="14 15">
    <name type="scientific">Palleronia marisminoris</name>
    <dbReference type="NCBI Taxonomy" id="315423"/>
    <lineage>
        <taxon>Bacteria</taxon>
        <taxon>Pseudomonadati</taxon>
        <taxon>Pseudomonadota</taxon>
        <taxon>Alphaproteobacteria</taxon>
        <taxon>Rhodobacterales</taxon>
        <taxon>Roseobacteraceae</taxon>
        <taxon>Palleronia</taxon>
    </lineage>
</organism>
<dbReference type="GO" id="GO:0071973">
    <property type="term" value="P:bacterial-type flagellum-dependent cell motility"/>
    <property type="evidence" value="ECO:0007669"/>
    <property type="project" value="InterPro"/>
</dbReference>
<comment type="function">
    <text evidence="10">FliG is one of three proteins (FliG, FliN, FliM) that forms the rotor-mounted switch complex (C ring), located at the base of the basal body. This complex interacts with the CheY and CheZ chemotaxis proteins, in addition to contacting components of the motor that determine the direction of flagellar rotation.</text>
</comment>
<dbReference type="Gene3D" id="1.10.220.30">
    <property type="match status" value="3"/>
</dbReference>
<feature type="domain" description="Flagellar motor switch protein FliG middle" evidence="12">
    <location>
        <begin position="137"/>
        <end position="205"/>
    </location>
</feature>
<dbReference type="InterPro" id="IPR023087">
    <property type="entry name" value="Flg_Motor_Flig_C"/>
</dbReference>
<keyword evidence="15" id="KW-1185">Reference proteome</keyword>
<dbReference type="PANTHER" id="PTHR30534">
    <property type="entry name" value="FLAGELLAR MOTOR SWITCH PROTEIN FLIG"/>
    <property type="match status" value="1"/>
</dbReference>
<evidence type="ECO:0000256" key="2">
    <source>
        <dbReference type="ARBA" id="ARBA00004413"/>
    </source>
</evidence>
<dbReference type="PANTHER" id="PTHR30534:SF0">
    <property type="entry name" value="FLAGELLAR MOTOR SWITCH PROTEIN FLIG"/>
    <property type="match status" value="1"/>
</dbReference>
<keyword evidence="14" id="KW-0282">Flagellum</keyword>
<keyword evidence="8" id="KW-0472">Membrane</keyword>
<dbReference type="InterPro" id="IPR000090">
    <property type="entry name" value="Flg_Motor_Flig"/>
</dbReference>
<dbReference type="OrthoDB" id="7616820at2"/>
<gene>
    <name evidence="14" type="primary">fliG</name>
    <name evidence="14" type="ORF">PAM7066_00290</name>
</gene>
<dbReference type="GO" id="GO:0006935">
    <property type="term" value="P:chemotaxis"/>
    <property type="evidence" value="ECO:0007669"/>
    <property type="project" value="UniProtKB-KW"/>
</dbReference>
<dbReference type="Pfam" id="PF14842">
    <property type="entry name" value="FliG_N"/>
    <property type="match status" value="1"/>
</dbReference>
<evidence type="ECO:0000256" key="8">
    <source>
        <dbReference type="ARBA" id="ARBA00023136"/>
    </source>
</evidence>
<evidence type="ECO:0000256" key="10">
    <source>
        <dbReference type="ARBA" id="ARBA00025598"/>
    </source>
</evidence>
<dbReference type="STRING" id="315423.SAMN04488020_101289"/>
<dbReference type="EMBL" id="FWFV01000001">
    <property type="protein sequence ID" value="SLN14867.1"/>
    <property type="molecule type" value="Genomic_DNA"/>
</dbReference>
<evidence type="ECO:0000259" key="13">
    <source>
        <dbReference type="Pfam" id="PF14842"/>
    </source>
</evidence>
<dbReference type="GO" id="GO:0003774">
    <property type="term" value="F:cytoskeletal motor activity"/>
    <property type="evidence" value="ECO:0007669"/>
    <property type="project" value="InterPro"/>
</dbReference>
<evidence type="ECO:0000256" key="3">
    <source>
        <dbReference type="ARBA" id="ARBA00010299"/>
    </source>
</evidence>
<dbReference type="InterPro" id="IPR028263">
    <property type="entry name" value="FliG_N"/>
</dbReference>
<feature type="domain" description="Flagellar motor switch protein FliG C-terminal" evidence="11">
    <location>
        <begin position="237"/>
        <end position="349"/>
    </location>
</feature>
<evidence type="ECO:0000256" key="6">
    <source>
        <dbReference type="ARBA" id="ARBA00022500"/>
    </source>
</evidence>
<feature type="domain" description="Flagellar motor switch protein FliG N-terminal" evidence="13">
    <location>
        <begin position="25"/>
        <end position="120"/>
    </location>
</feature>